<evidence type="ECO:0000259" key="3">
    <source>
        <dbReference type="PROSITE" id="PS50158"/>
    </source>
</evidence>
<gene>
    <name evidence="4" type="ORF">L195_g036234</name>
</gene>
<proteinExistence type="predicted"/>
<feature type="compositionally biased region" description="Basic and acidic residues" evidence="2">
    <location>
        <begin position="219"/>
        <end position="240"/>
    </location>
</feature>
<dbReference type="PANTHER" id="PTHR34676:SF8">
    <property type="entry name" value="TRANSMEMBRANE PROTEIN"/>
    <property type="match status" value="1"/>
</dbReference>
<dbReference type="Pfam" id="PF00098">
    <property type="entry name" value="zf-CCHC"/>
    <property type="match status" value="1"/>
</dbReference>
<dbReference type="EMBL" id="ASHM01037554">
    <property type="protein sequence ID" value="PNX80237.1"/>
    <property type="molecule type" value="Genomic_DNA"/>
</dbReference>
<reference evidence="4 5" key="1">
    <citation type="journal article" date="2014" name="Am. J. Bot.">
        <title>Genome assembly and annotation for red clover (Trifolium pratense; Fabaceae).</title>
        <authorList>
            <person name="Istvanek J."/>
            <person name="Jaros M."/>
            <person name="Krenek A."/>
            <person name="Repkova J."/>
        </authorList>
    </citation>
    <scope>NUCLEOTIDE SEQUENCE [LARGE SCALE GENOMIC DNA]</scope>
    <source>
        <strain evidence="5">cv. Tatra</strain>
        <tissue evidence="4">Young leaves</tissue>
    </source>
</reference>
<dbReference type="PROSITE" id="PS50158">
    <property type="entry name" value="ZF_CCHC"/>
    <property type="match status" value="1"/>
</dbReference>
<dbReference type="GO" id="GO:0003676">
    <property type="term" value="F:nucleic acid binding"/>
    <property type="evidence" value="ECO:0007669"/>
    <property type="project" value="InterPro"/>
</dbReference>
<evidence type="ECO:0000256" key="2">
    <source>
        <dbReference type="SAM" id="MobiDB-lite"/>
    </source>
</evidence>
<dbReference type="SUPFAM" id="SSF57756">
    <property type="entry name" value="Retrovirus zinc finger-like domains"/>
    <property type="match status" value="1"/>
</dbReference>
<keyword evidence="1" id="KW-0479">Metal-binding</keyword>
<dbReference type="PANTHER" id="PTHR34676">
    <property type="entry name" value="DUF4219 DOMAIN-CONTAINING PROTEIN-RELATED"/>
    <property type="match status" value="1"/>
</dbReference>
<dbReference type="AlphaFoldDB" id="A0A2K3LNZ5"/>
<name>A0A2K3LNZ5_TRIPR</name>
<dbReference type="Proteomes" id="UP000236291">
    <property type="component" value="Unassembled WGS sequence"/>
</dbReference>
<keyword evidence="1" id="KW-0862">Zinc</keyword>
<keyword evidence="1" id="KW-0863">Zinc-finger</keyword>
<feature type="region of interest" description="Disordered" evidence="2">
    <location>
        <begin position="219"/>
        <end position="253"/>
    </location>
</feature>
<feature type="domain" description="CCHC-type" evidence="3">
    <location>
        <begin position="301"/>
        <end position="315"/>
    </location>
</feature>
<sequence length="340" mass="39142">MARNDPKGAYNSAPVFTGENYEFWKECMSVHIMSIDMEVWKAVTNGIHQPTHIVNGVLLAKLENDWNEDDQKKVQYDFKARNILISSIGVNEFYAISHCKTAKEMWDALSNIYEGTDDVKQSKIDMLSHEFELFTLEANESIASMQMRFTQIVNKLGNLGKTISNQECTNKILRSLSREWQPKVTAIKEAQNLNTLEITTLFGKLKEHEYTLKRLNAQEESLKRKEKSKEKKGLALKVEKEESDDNEDSSDDDEEMGLFVKRYNSYMKKKGLKHNEDNLKKFRKSFKKGNNTKKEEKEITCYECGKTGHIKSECPTLSKAKGKAHHKYKGEKGIEVVDFG</sequence>
<dbReference type="Gene3D" id="4.10.60.10">
    <property type="entry name" value="Zinc finger, CCHC-type"/>
    <property type="match status" value="1"/>
</dbReference>
<dbReference type="GO" id="GO:0008270">
    <property type="term" value="F:zinc ion binding"/>
    <property type="evidence" value="ECO:0007669"/>
    <property type="project" value="UniProtKB-KW"/>
</dbReference>
<dbReference type="Pfam" id="PF14223">
    <property type="entry name" value="Retrotran_gag_2"/>
    <property type="match status" value="1"/>
</dbReference>
<reference evidence="4 5" key="2">
    <citation type="journal article" date="2017" name="Front. Plant Sci.">
        <title>Gene Classification and Mining of Molecular Markers Useful in Red Clover (Trifolium pratense) Breeding.</title>
        <authorList>
            <person name="Istvanek J."/>
            <person name="Dluhosova J."/>
            <person name="Dluhos P."/>
            <person name="Patkova L."/>
            <person name="Nedelnik J."/>
            <person name="Repkova J."/>
        </authorList>
    </citation>
    <scope>NUCLEOTIDE SEQUENCE [LARGE SCALE GENOMIC DNA]</scope>
    <source>
        <strain evidence="5">cv. Tatra</strain>
        <tissue evidence="4">Young leaves</tissue>
    </source>
</reference>
<evidence type="ECO:0000256" key="1">
    <source>
        <dbReference type="PROSITE-ProRule" id="PRU00047"/>
    </source>
</evidence>
<comment type="caution">
    <text evidence="4">The sequence shown here is derived from an EMBL/GenBank/DDBJ whole genome shotgun (WGS) entry which is preliminary data.</text>
</comment>
<protein>
    <submittedName>
        <fullName evidence="4">Phytoalexin-deficient 4-2 protein</fullName>
    </submittedName>
</protein>
<evidence type="ECO:0000313" key="5">
    <source>
        <dbReference type="Proteomes" id="UP000236291"/>
    </source>
</evidence>
<dbReference type="STRING" id="57577.A0A2K3LNZ5"/>
<accession>A0A2K3LNZ5</accession>
<organism evidence="4 5">
    <name type="scientific">Trifolium pratense</name>
    <name type="common">Red clover</name>
    <dbReference type="NCBI Taxonomy" id="57577"/>
    <lineage>
        <taxon>Eukaryota</taxon>
        <taxon>Viridiplantae</taxon>
        <taxon>Streptophyta</taxon>
        <taxon>Embryophyta</taxon>
        <taxon>Tracheophyta</taxon>
        <taxon>Spermatophyta</taxon>
        <taxon>Magnoliopsida</taxon>
        <taxon>eudicotyledons</taxon>
        <taxon>Gunneridae</taxon>
        <taxon>Pentapetalae</taxon>
        <taxon>rosids</taxon>
        <taxon>fabids</taxon>
        <taxon>Fabales</taxon>
        <taxon>Fabaceae</taxon>
        <taxon>Papilionoideae</taxon>
        <taxon>50 kb inversion clade</taxon>
        <taxon>NPAAA clade</taxon>
        <taxon>Hologalegina</taxon>
        <taxon>IRL clade</taxon>
        <taxon>Trifolieae</taxon>
        <taxon>Trifolium</taxon>
    </lineage>
</organism>
<dbReference type="InterPro" id="IPR036875">
    <property type="entry name" value="Znf_CCHC_sf"/>
</dbReference>
<evidence type="ECO:0000313" key="4">
    <source>
        <dbReference type="EMBL" id="PNX80237.1"/>
    </source>
</evidence>
<dbReference type="SMART" id="SM00343">
    <property type="entry name" value="ZnF_C2HC"/>
    <property type="match status" value="1"/>
</dbReference>
<dbReference type="InterPro" id="IPR001878">
    <property type="entry name" value="Znf_CCHC"/>
</dbReference>
<feature type="compositionally biased region" description="Acidic residues" evidence="2">
    <location>
        <begin position="241"/>
        <end position="253"/>
    </location>
</feature>